<dbReference type="PANTHER" id="PTHR11926">
    <property type="entry name" value="GLUCOSYL/GLUCURONOSYL TRANSFERASES"/>
    <property type="match status" value="1"/>
</dbReference>
<sequence>MALENQKINILLVAFASQGHLNPMLRLGKKLASKGLQVTIATTEIARQRMLSSLSTTTNTITLNSNSYISLEFFSDGLSPDYNRTADLDYYMDCLGKYGPENLSKLMDDFSQGGRRKFSCIINNPFVPWVADVAARHGIPCAMLWIQPCSLYAIYYRFYNKIDAFPMSEDPNMTIQVPGLPLLHYTDLPSFILPSNPFGNFPKLISESFRSMEKLKWVLGNSFYELEKDAVEWLSNLCPIRNVGPLVPSILLDGEESKDIGIDMWKPDETCVAWLDKKPNLSVIYVSLGSFSVLSAEQMEQLALGLKNSNRSFLWVVKPPDYETKHREGELPIGFLQDIDNQGLVVNWCPQTKVLIHLAISCFITHCGWNSTLETIASGVPVICFPQWTDQPTNAKLITDVFKTGIRFRPDQDGLVNKEEVERCIVEILDGPKAEEFRRRALELKGEARKAVAGGGSSDANIQLFIDELIAVN</sequence>
<comment type="similarity">
    <text evidence="1 4">Belongs to the UDP-glycosyltransferase family.</text>
</comment>
<dbReference type="BRENDA" id="2.4.1.300">
    <property type="organism ID" value="8950"/>
</dbReference>
<evidence type="ECO:0000256" key="4">
    <source>
        <dbReference type="RuleBase" id="RU003718"/>
    </source>
</evidence>
<dbReference type="InterPro" id="IPR002213">
    <property type="entry name" value="UDP_glucos_trans"/>
</dbReference>
<dbReference type="Gene3D" id="3.40.50.2000">
    <property type="entry name" value="Glycogen Phosphorylase B"/>
    <property type="match status" value="2"/>
</dbReference>
<dbReference type="GO" id="GO:0080044">
    <property type="term" value="F:quercetin 7-O-glucosyltransferase activity"/>
    <property type="evidence" value="ECO:0007669"/>
    <property type="project" value="TreeGrafter"/>
</dbReference>
<name>X5II88_DELGR</name>
<keyword evidence="3 4" id="KW-0808">Transferase</keyword>
<dbReference type="PANTHER" id="PTHR11926:SF1441">
    <property type="entry name" value="GLYCOSYLTRANSFERASE"/>
    <property type="match status" value="1"/>
</dbReference>
<organism evidence="6">
    <name type="scientific">Delphinium grandiflorum</name>
    <name type="common">Siberian larkspur</name>
    <name type="synonym">Delphinium sinense</name>
    <dbReference type="NCBI Taxonomy" id="85439"/>
    <lineage>
        <taxon>Eukaryota</taxon>
        <taxon>Viridiplantae</taxon>
        <taxon>Streptophyta</taxon>
        <taxon>Embryophyta</taxon>
        <taxon>Tracheophyta</taxon>
        <taxon>Spermatophyta</taxon>
        <taxon>Magnoliopsida</taxon>
        <taxon>Ranunculales</taxon>
        <taxon>Ranunculaceae</taxon>
        <taxon>Ranunculoideae</taxon>
        <taxon>Delphinieae</taxon>
        <taxon>Delphinium</taxon>
    </lineage>
</organism>
<evidence type="ECO:0000313" key="6">
    <source>
        <dbReference type="EMBL" id="BAO66181.1"/>
    </source>
</evidence>
<dbReference type="SUPFAM" id="SSF53756">
    <property type="entry name" value="UDP-Glycosyltransferase/glycogen phosphorylase"/>
    <property type="match status" value="1"/>
</dbReference>
<dbReference type="FunFam" id="3.40.50.2000:FF:000019">
    <property type="entry name" value="Glycosyltransferase"/>
    <property type="match status" value="1"/>
</dbReference>
<proteinExistence type="evidence at transcript level"/>
<dbReference type="InterPro" id="IPR035595">
    <property type="entry name" value="UDP_glycos_trans_CS"/>
</dbReference>
<keyword evidence="2 4" id="KW-0328">Glycosyltransferase</keyword>
<dbReference type="FunFam" id="3.40.50.2000:FF:000101">
    <property type="entry name" value="Glycosyltransferase"/>
    <property type="match status" value="1"/>
</dbReference>
<reference evidence="6" key="1">
    <citation type="journal article" date="2014" name="J. Exp. Bot.">
        <title>Identification of the glucosyltransferase gene that supplies the p-hydroxybenzoyl-glucose for 7-polyacylation of anthocyanin in delphinium.</title>
        <authorList>
            <person name="Nishizaki Y."/>
            <person name="Sasaki N."/>
            <person name="Yasunaga M."/>
            <person name="Miyahara T."/>
            <person name="Okamoto E."/>
            <person name="Okamoto M."/>
            <person name="Hirose Y."/>
            <person name="Ozeki Y."/>
        </authorList>
    </citation>
    <scope>NUCLEOTIDE SEQUENCE</scope>
</reference>
<accession>X5II88</accession>
<protein>
    <recommendedName>
        <fullName evidence="5">Glycosyltransferase</fullName>
        <ecNumber evidence="5">2.4.1.-</ecNumber>
    </recommendedName>
</protein>
<evidence type="ECO:0000256" key="3">
    <source>
        <dbReference type="ARBA" id="ARBA00022679"/>
    </source>
</evidence>
<dbReference type="AlphaFoldDB" id="X5II88"/>
<dbReference type="EC" id="2.4.1.-" evidence="5"/>
<evidence type="ECO:0000256" key="1">
    <source>
        <dbReference type="ARBA" id="ARBA00009995"/>
    </source>
</evidence>
<evidence type="ECO:0000256" key="5">
    <source>
        <dbReference type="RuleBase" id="RU362057"/>
    </source>
</evidence>
<dbReference type="GO" id="GO:0080043">
    <property type="term" value="F:quercetin 3-O-glucosyltransferase activity"/>
    <property type="evidence" value="ECO:0007669"/>
    <property type="project" value="TreeGrafter"/>
</dbReference>
<evidence type="ECO:0000256" key="2">
    <source>
        <dbReference type="ARBA" id="ARBA00022676"/>
    </source>
</evidence>
<dbReference type="Pfam" id="PF00201">
    <property type="entry name" value="UDPGT"/>
    <property type="match status" value="1"/>
</dbReference>
<dbReference type="CDD" id="cd03784">
    <property type="entry name" value="GT1_Gtf-like"/>
    <property type="match status" value="1"/>
</dbReference>
<dbReference type="PROSITE" id="PS00375">
    <property type="entry name" value="UDPGT"/>
    <property type="match status" value="1"/>
</dbReference>
<dbReference type="EMBL" id="AB889523">
    <property type="protein sequence ID" value="BAO66181.1"/>
    <property type="molecule type" value="mRNA"/>
</dbReference>